<dbReference type="InterPro" id="IPR036388">
    <property type="entry name" value="WH-like_DNA-bd_sf"/>
</dbReference>
<gene>
    <name evidence="5" type="primary">mcbR</name>
    <name evidence="5" type="ORF">CLFO_41960</name>
</gene>
<reference evidence="5 6" key="1">
    <citation type="submission" date="2017-03" db="EMBL/GenBank/DDBJ databases">
        <title>Complete sequence of Clostridium formicaceticum DSM 92.</title>
        <authorList>
            <person name="Poehlein A."/>
            <person name="Karl M."/>
            <person name="Bengelsdorf F.R."/>
            <person name="Duerre P."/>
            <person name="Daniel R."/>
        </authorList>
    </citation>
    <scope>NUCLEOTIDE SEQUENCE [LARGE SCALE GENOMIC DNA]</scope>
    <source>
        <strain evidence="5 6">DSM 92</strain>
    </source>
</reference>
<keyword evidence="2" id="KW-0238">DNA-binding</keyword>
<sequence length="222" mass="25873">MLIDTAEYQKENLCSIVVDYIKERILCGIYKEGDHILETEVAKTLGISRAPVREGIKELQNEGIVTVIPRKGTYITKFTLEDIKEVFDIRLLLENNILEILINQNKLTEEDFLTLENIVNSMIHVVNGPEDVEKKAVIINMKDMEFHRFIWKKSGSSRRVEILEGIFFQLRMAMLYDTNETGNLLVTATDHYEIIKHLRSKDLERCKKALREHIISYKDGRF</sequence>
<dbReference type="Pfam" id="PF00392">
    <property type="entry name" value="GntR"/>
    <property type="match status" value="1"/>
</dbReference>
<dbReference type="PANTHER" id="PTHR43537:SF24">
    <property type="entry name" value="GLUCONATE OPERON TRANSCRIPTIONAL REPRESSOR"/>
    <property type="match status" value="1"/>
</dbReference>
<evidence type="ECO:0000256" key="1">
    <source>
        <dbReference type="ARBA" id="ARBA00023015"/>
    </source>
</evidence>
<dbReference type="EMBL" id="CP020559">
    <property type="protein sequence ID" value="ARE89715.1"/>
    <property type="molecule type" value="Genomic_DNA"/>
</dbReference>
<proteinExistence type="predicted"/>
<dbReference type="PANTHER" id="PTHR43537">
    <property type="entry name" value="TRANSCRIPTIONAL REGULATOR, GNTR FAMILY"/>
    <property type="match status" value="1"/>
</dbReference>
<dbReference type="SUPFAM" id="SSF48008">
    <property type="entry name" value="GntR ligand-binding domain-like"/>
    <property type="match status" value="1"/>
</dbReference>
<dbReference type="SMART" id="SM00345">
    <property type="entry name" value="HTH_GNTR"/>
    <property type="match status" value="1"/>
</dbReference>
<evidence type="ECO:0000256" key="3">
    <source>
        <dbReference type="ARBA" id="ARBA00023163"/>
    </source>
</evidence>
<dbReference type="SUPFAM" id="SSF46785">
    <property type="entry name" value="Winged helix' DNA-binding domain"/>
    <property type="match status" value="1"/>
</dbReference>
<dbReference type="Proteomes" id="UP000192478">
    <property type="component" value="Chromosome"/>
</dbReference>
<dbReference type="GO" id="GO:0003700">
    <property type="term" value="F:DNA-binding transcription factor activity"/>
    <property type="evidence" value="ECO:0007669"/>
    <property type="project" value="InterPro"/>
</dbReference>
<dbReference type="InterPro" id="IPR000524">
    <property type="entry name" value="Tscrpt_reg_HTH_GntR"/>
</dbReference>
<evidence type="ECO:0000259" key="4">
    <source>
        <dbReference type="PROSITE" id="PS50949"/>
    </source>
</evidence>
<name>A0AAC9WKH7_9CLOT</name>
<dbReference type="SMART" id="SM00895">
    <property type="entry name" value="FCD"/>
    <property type="match status" value="1"/>
</dbReference>
<accession>A0AAC9WKH7</accession>
<dbReference type="RefSeq" id="WP_236905021.1">
    <property type="nucleotide sequence ID" value="NZ_CP017603.1"/>
</dbReference>
<organism evidence="5 6">
    <name type="scientific">Clostridium formicaceticum</name>
    <dbReference type="NCBI Taxonomy" id="1497"/>
    <lineage>
        <taxon>Bacteria</taxon>
        <taxon>Bacillati</taxon>
        <taxon>Bacillota</taxon>
        <taxon>Clostridia</taxon>
        <taxon>Eubacteriales</taxon>
        <taxon>Clostridiaceae</taxon>
        <taxon>Clostridium</taxon>
    </lineage>
</organism>
<evidence type="ECO:0000256" key="2">
    <source>
        <dbReference type="ARBA" id="ARBA00023125"/>
    </source>
</evidence>
<dbReference type="Gene3D" id="1.10.10.10">
    <property type="entry name" value="Winged helix-like DNA-binding domain superfamily/Winged helix DNA-binding domain"/>
    <property type="match status" value="1"/>
</dbReference>
<dbReference type="Gene3D" id="1.20.120.530">
    <property type="entry name" value="GntR ligand-binding domain-like"/>
    <property type="match status" value="1"/>
</dbReference>
<dbReference type="InterPro" id="IPR011711">
    <property type="entry name" value="GntR_C"/>
</dbReference>
<dbReference type="PROSITE" id="PS50949">
    <property type="entry name" value="HTH_GNTR"/>
    <property type="match status" value="1"/>
</dbReference>
<dbReference type="CDD" id="cd07377">
    <property type="entry name" value="WHTH_GntR"/>
    <property type="match status" value="1"/>
</dbReference>
<feature type="domain" description="HTH gntR-type" evidence="4">
    <location>
        <begin position="11"/>
        <end position="78"/>
    </location>
</feature>
<protein>
    <submittedName>
        <fullName evidence="5">HTH-type transcriptional regulator McbR</fullName>
    </submittedName>
</protein>
<keyword evidence="3" id="KW-0804">Transcription</keyword>
<keyword evidence="1" id="KW-0805">Transcription regulation</keyword>
<evidence type="ECO:0000313" key="5">
    <source>
        <dbReference type="EMBL" id="ARE89715.1"/>
    </source>
</evidence>
<dbReference type="Pfam" id="PF07729">
    <property type="entry name" value="FCD"/>
    <property type="match status" value="1"/>
</dbReference>
<evidence type="ECO:0000313" key="6">
    <source>
        <dbReference type="Proteomes" id="UP000192478"/>
    </source>
</evidence>
<dbReference type="AlphaFoldDB" id="A0AAC9WKH7"/>
<dbReference type="InterPro" id="IPR036390">
    <property type="entry name" value="WH_DNA-bd_sf"/>
</dbReference>
<dbReference type="GO" id="GO:0003677">
    <property type="term" value="F:DNA binding"/>
    <property type="evidence" value="ECO:0007669"/>
    <property type="project" value="UniProtKB-KW"/>
</dbReference>
<dbReference type="InterPro" id="IPR008920">
    <property type="entry name" value="TF_FadR/GntR_C"/>
</dbReference>